<protein>
    <submittedName>
        <fullName evidence="1">SDR family NAD(P)-dependent oxidoreductase</fullName>
    </submittedName>
</protein>
<dbReference type="Gene3D" id="3.40.50.720">
    <property type="entry name" value="NAD(P)-binding Rossmann-like Domain"/>
    <property type="match status" value="1"/>
</dbReference>
<gene>
    <name evidence="1" type="ORF">EBN03_09440</name>
</gene>
<dbReference type="NCBIfam" id="NF006159">
    <property type="entry name" value="PRK08303.1"/>
    <property type="match status" value="1"/>
</dbReference>
<dbReference type="EMBL" id="RFFH01000003">
    <property type="protein sequence ID" value="RMI33374.1"/>
    <property type="molecule type" value="Genomic_DNA"/>
</dbReference>
<dbReference type="Proteomes" id="UP000279275">
    <property type="component" value="Unassembled WGS sequence"/>
</dbReference>
<keyword evidence="2" id="KW-1185">Reference proteome</keyword>
<accession>A0A3M2L7P4</accession>
<organism evidence="1 2">
    <name type="scientific">Nocardia stercoris</name>
    <dbReference type="NCBI Taxonomy" id="2483361"/>
    <lineage>
        <taxon>Bacteria</taxon>
        <taxon>Bacillati</taxon>
        <taxon>Actinomycetota</taxon>
        <taxon>Actinomycetes</taxon>
        <taxon>Mycobacteriales</taxon>
        <taxon>Nocardiaceae</taxon>
        <taxon>Nocardia</taxon>
    </lineage>
</organism>
<dbReference type="AlphaFoldDB" id="A0A3M2L7P4"/>
<name>A0A3M2L7P4_9NOCA</name>
<proteinExistence type="predicted"/>
<dbReference type="RefSeq" id="WP_122187571.1">
    <property type="nucleotide sequence ID" value="NZ_RFFH01000003.1"/>
</dbReference>
<dbReference type="InterPro" id="IPR036291">
    <property type="entry name" value="NAD(P)-bd_dom_sf"/>
</dbReference>
<dbReference type="InterPro" id="IPR002347">
    <property type="entry name" value="SDR_fam"/>
</dbReference>
<evidence type="ECO:0000313" key="2">
    <source>
        <dbReference type="Proteomes" id="UP000279275"/>
    </source>
</evidence>
<dbReference type="PRINTS" id="PR00081">
    <property type="entry name" value="GDHRDH"/>
</dbReference>
<comment type="caution">
    <text evidence="1">The sequence shown here is derived from an EMBL/GenBank/DDBJ whole genome shotgun (WGS) entry which is preliminary data.</text>
</comment>
<evidence type="ECO:0000313" key="1">
    <source>
        <dbReference type="EMBL" id="RMI33374.1"/>
    </source>
</evidence>
<dbReference type="SUPFAM" id="SSF51735">
    <property type="entry name" value="NAD(P)-binding Rossmann-fold domains"/>
    <property type="match status" value="1"/>
</dbReference>
<dbReference type="PANTHER" id="PTHR44147:SF2">
    <property type="entry name" value="DEHYDROGENASE_REDUCTASE SDR FAMILY MEMBER 1"/>
    <property type="match status" value="1"/>
</dbReference>
<reference evidence="1 2" key="1">
    <citation type="submission" date="2018-10" db="EMBL/GenBank/DDBJ databases">
        <title>Isolation from cow dung.</title>
        <authorList>
            <person name="Ling L."/>
        </authorList>
    </citation>
    <scope>NUCLEOTIDE SEQUENCE [LARGE SCALE GENOMIC DNA]</scope>
    <source>
        <strain evidence="1 2">NEAU-LL90</strain>
    </source>
</reference>
<sequence>MTAQYRPLTGQVALVAGATRGASRAIAVELARAGAFVYATGRSSRSAGRSEIDRPETIEETGDLVAAVGDGRALVVDHLDIAEVSGLIEQIESDQGRLDILVNGLFGGDIYAQFGDKLWEHDLRRGLRMIRLGVDGHVITAHQALPLMLRKPGSLLIELTDGTTEYNRSYRKNQGFFYDLVKASTERMTGALHYEMAPHGGAAIAVTPGWLRSEAMLELFGVREDNWRDALDIEPHFAISESPTFVAQGIAALAADPDRARLGGSVVSSFDLASRYDLDDVDGTRPDAWRYIVEVQDPGLPADDSSYR</sequence>
<dbReference type="Pfam" id="PF00106">
    <property type="entry name" value="adh_short"/>
    <property type="match status" value="1"/>
</dbReference>
<dbReference type="OrthoDB" id="63584at2"/>
<dbReference type="PANTHER" id="PTHR44147">
    <property type="entry name" value="DEHYDROGENASE/REDUCTASE SDR FAMILY MEMBER 1"/>
    <property type="match status" value="1"/>
</dbReference>